<dbReference type="RefSeq" id="WP_353980369.1">
    <property type="nucleotide sequence ID" value="NZ_CP159578.1"/>
</dbReference>
<evidence type="ECO:0008006" key="3">
    <source>
        <dbReference type="Google" id="ProtNLM"/>
    </source>
</evidence>
<protein>
    <recommendedName>
        <fullName evidence="3">Type III secretion protein</fullName>
    </recommendedName>
</protein>
<name>A0AB74U6D4_9GAMM</name>
<feature type="region of interest" description="Disordered" evidence="1">
    <location>
        <begin position="130"/>
        <end position="160"/>
    </location>
</feature>
<reference evidence="2" key="1">
    <citation type="submission" date="2024-06" db="EMBL/GenBank/DDBJ databases">
        <title>Complete genome of Salinicola endophyticus HNIBRBA4755.</title>
        <authorList>
            <person name="Shin S.Y."/>
            <person name="Kang H."/>
            <person name="Song J."/>
        </authorList>
    </citation>
    <scope>NUCLEOTIDE SEQUENCE</scope>
    <source>
        <strain evidence="2">HNIBRBA4755</strain>
    </source>
</reference>
<proteinExistence type="predicted"/>
<evidence type="ECO:0000313" key="2">
    <source>
        <dbReference type="EMBL" id="XCJ79436.1"/>
    </source>
</evidence>
<dbReference type="EMBL" id="CP159578">
    <property type="protein sequence ID" value="XCJ79436.1"/>
    <property type="molecule type" value="Genomic_DNA"/>
</dbReference>
<dbReference type="AlphaFoldDB" id="A0AB74U6D4"/>
<organism evidence="2">
    <name type="scientific">Salinicola endophyticus</name>
    <dbReference type="NCBI Taxonomy" id="1949083"/>
    <lineage>
        <taxon>Bacteria</taxon>
        <taxon>Pseudomonadati</taxon>
        <taxon>Pseudomonadota</taxon>
        <taxon>Gammaproteobacteria</taxon>
        <taxon>Oceanospirillales</taxon>
        <taxon>Halomonadaceae</taxon>
        <taxon>Salinicola</taxon>
    </lineage>
</organism>
<feature type="compositionally biased region" description="Basic and acidic residues" evidence="1">
    <location>
        <begin position="133"/>
        <end position="160"/>
    </location>
</feature>
<evidence type="ECO:0000256" key="1">
    <source>
        <dbReference type="SAM" id="MobiDB-lite"/>
    </source>
</evidence>
<accession>A0AB74U6D4</accession>
<sequence>MTTRHALERLLALRRQRTRLAERELAAERARCRDLARETQRFDTARQRLAHTAQQQEQARFDTAAGRPLSAAETLAWQQSRAEQAALQAALAQRQQRCQQAARLAHQREQTQRGEWARCRQRQQALAQLQADQQRRDTRAAECLAELEHEEGHGGREPRP</sequence>
<gene>
    <name evidence="2" type="ORF">ABV408_18640</name>
</gene>